<accession>A0A7J6V998</accession>
<reference evidence="1 2" key="1">
    <citation type="submission" date="2020-06" db="EMBL/GenBank/DDBJ databases">
        <title>Transcriptomic and genomic resources for Thalictrum thalictroides and T. hernandezii: Facilitating candidate gene discovery in an emerging model plant lineage.</title>
        <authorList>
            <person name="Arias T."/>
            <person name="Riano-Pachon D.M."/>
            <person name="Di Stilio V.S."/>
        </authorList>
    </citation>
    <scope>NUCLEOTIDE SEQUENCE [LARGE SCALE GENOMIC DNA]</scope>
    <source>
        <strain evidence="2">cv. WT478/WT964</strain>
        <tissue evidence="1">Leaves</tissue>
    </source>
</reference>
<organism evidence="1 2">
    <name type="scientific">Thalictrum thalictroides</name>
    <name type="common">Rue-anemone</name>
    <name type="synonym">Anemone thalictroides</name>
    <dbReference type="NCBI Taxonomy" id="46969"/>
    <lineage>
        <taxon>Eukaryota</taxon>
        <taxon>Viridiplantae</taxon>
        <taxon>Streptophyta</taxon>
        <taxon>Embryophyta</taxon>
        <taxon>Tracheophyta</taxon>
        <taxon>Spermatophyta</taxon>
        <taxon>Magnoliopsida</taxon>
        <taxon>Ranunculales</taxon>
        <taxon>Ranunculaceae</taxon>
        <taxon>Thalictroideae</taxon>
        <taxon>Thalictrum</taxon>
    </lineage>
</organism>
<dbReference type="EMBL" id="JABWDY010036398">
    <property type="protein sequence ID" value="KAF5181248.1"/>
    <property type="molecule type" value="Genomic_DNA"/>
</dbReference>
<proteinExistence type="predicted"/>
<keyword evidence="2" id="KW-1185">Reference proteome</keyword>
<protein>
    <submittedName>
        <fullName evidence="1">Uncharacterized protein</fullName>
    </submittedName>
</protein>
<dbReference type="Proteomes" id="UP000554482">
    <property type="component" value="Unassembled WGS sequence"/>
</dbReference>
<evidence type="ECO:0000313" key="1">
    <source>
        <dbReference type="EMBL" id="KAF5181248.1"/>
    </source>
</evidence>
<evidence type="ECO:0000313" key="2">
    <source>
        <dbReference type="Proteomes" id="UP000554482"/>
    </source>
</evidence>
<dbReference type="AlphaFoldDB" id="A0A7J6V998"/>
<name>A0A7J6V998_THATH</name>
<gene>
    <name evidence="1" type="ORF">FRX31_029164</name>
</gene>
<sequence>MGDYNAIMSVDEKVGGRAATAYDIADLLHCLMNEGGSGSAGILNCVQCKTSRWDCSILLWK</sequence>
<comment type="caution">
    <text evidence="1">The sequence shown here is derived from an EMBL/GenBank/DDBJ whole genome shotgun (WGS) entry which is preliminary data.</text>
</comment>